<dbReference type="OrthoDB" id="9759695at2"/>
<dbReference type="Proteomes" id="UP000437862">
    <property type="component" value="Chromosome"/>
</dbReference>
<dbReference type="EMBL" id="CP046904">
    <property type="protein sequence ID" value="QGZ39483.1"/>
    <property type="molecule type" value="Genomic_DNA"/>
</dbReference>
<dbReference type="Gene3D" id="2.60.40.420">
    <property type="entry name" value="Cupredoxins - blue copper proteins"/>
    <property type="match status" value="1"/>
</dbReference>
<proteinExistence type="predicted"/>
<name>A0A562PVC5_9BURK</name>
<dbReference type="PANTHER" id="PTHR42838">
    <property type="entry name" value="CYTOCHROME C OXIDASE SUBUNIT II"/>
    <property type="match status" value="1"/>
</dbReference>
<dbReference type="Pfam" id="PF00116">
    <property type="entry name" value="COX2"/>
    <property type="match status" value="1"/>
</dbReference>
<feature type="domain" description="Cytochrome oxidase subunit II copper A binding" evidence="5">
    <location>
        <begin position="78"/>
        <end position="180"/>
    </location>
</feature>
<evidence type="ECO:0000313" key="6">
    <source>
        <dbReference type="EMBL" id="QGZ39483.1"/>
    </source>
</evidence>
<reference evidence="6 9" key="3">
    <citation type="submission" date="2019-12" db="EMBL/GenBank/DDBJ databases">
        <title>Draft Genome Sequences of Six Type Strains of the Genus Massilia.</title>
        <authorList>
            <person name="Miess H."/>
            <person name="Frediansyah A."/>
            <person name="Goeker M."/>
            <person name="Gross H."/>
        </authorList>
    </citation>
    <scope>NUCLEOTIDE SEQUENCE [LARGE SCALE GENOMIC DNA]</scope>
    <source>
        <strain evidence="6 9">DSM 26639</strain>
    </source>
</reference>
<reference evidence="7 8" key="1">
    <citation type="journal article" date="2015" name="Stand. Genomic Sci.">
        <title>Genomic Encyclopedia of Bacterial and Archaeal Type Strains, Phase III: the genomes of soil and plant-associated and newly described type strains.</title>
        <authorList>
            <person name="Whitman W.B."/>
            <person name="Woyke T."/>
            <person name="Klenk H.P."/>
            <person name="Zhou Y."/>
            <person name="Lilburn T.G."/>
            <person name="Beck B.J."/>
            <person name="De Vos P."/>
            <person name="Vandamme P."/>
            <person name="Eisen J.A."/>
            <person name="Garrity G."/>
            <person name="Hugenholtz P."/>
            <person name="Kyrpides N.C."/>
        </authorList>
    </citation>
    <scope>NUCLEOTIDE SEQUENCE [LARGE SCALE GENOMIC DNA]</scope>
    <source>
        <strain evidence="7 8">CGMCC 1.10685</strain>
    </source>
</reference>
<dbReference type="PANTHER" id="PTHR42838:SF2">
    <property type="entry name" value="NITROUS-OXIDE REDUCTASE"/>
    <property type="match status" value="1"/>
</dbReference>
<dbReference type="EMBL" id="VLKW01000003">
    <property type="protein sequence ID" value="TWI48369.1"/>
    <property type="molecule type" value="Genomic_DNA"/>
</dbReference>
<keyword evidence="4" id="KW-1133">Transmembrane helix</keyword>
<dbReference type="RefSeq" id="WP_145874176.1">
    <property type="nucleotide sequence ID" value="NZ_CP046904.1"/>
</dbReference>
<dbReference type="InterPro" id="IPR008972">
    <property type="entry name" value="Cupredoxin"/>
</dbReference>
<keyword evidence="2" id="KW-0479">Metal-binding</keyword>
<protein>
    <submittedName>
        <fullName evidence="6">Cytochrome C oxidase subunit II</fullName>
    </submittedName>
    <submittedName>
        <fullName evidence="7">Cytochrome c oxidase subunit 2</fullName>
    </submittedName>
</protein>
<dbReference type="GO" id="GO:0005507">
    <property type="term" value="F:copper ion binding"/>
    <property type="evidence" value="ECO:0007669"/>
    <property type="project" value="InterPro"/>
</dbReference>
<dbReference type="PROSITE" id="PS50857">
    <property type="entry name" value="COX2_CUA"/>
    <property type="match status" value="1"/>
</dbReference>
<gene>
    <name evidence="6" type="ORF">GO485_10780</name>
    <name evidence="7" type="ORF">IP92_01757</name>
</gene>
<dbReference type="PROSITE" id="PS00078">
    <property type="entry name" value="COX2"/>
    <property type="match status" value="1"/>
</dbReference>
<reference evidence="7" key="2">
    <citation type="submission" date="2019-07" db="EMBL/GenBank/DDBJ databases">
        <authorList>
            <person name="Whitman W."/>
            <person name="Huntemann M."/>
            <person name="Clum A."/>
            <person name="Pillay M."/>
            <person name="Palaniappan K."/>
            <person name="Varghese N."/>
            <person name="Mikhailova N."/>
            <person name="Stamatis D."/>
            <person name="Reddy T."/>
            <person name="Daum C."/>
            <person name="Shapiro N."/>
            <person name="Ivanova N."/>
            <person name="Kyrpides N."/>
            <person name="Woyke T."/>
        </authorList>
    </citation>
    <scope>NUCLEOTIDE SEQUENCE</scope>
    <source>
        <strain evidence="7">CGMCC 1.10685</strain>
    </source>
</reference>
<organism evidence="7 8">
    <name type="scientific">Pseudoduganella flava</name>
    <dbReference type="NCBI Taxonomy" id="871742"/>
    <lineage>
        <taxon>Bacteria</taxon>
        <taxon>Pseudomonadati</taxon>
        <taxon>Pseudomonadota</taxon>
        <taxon>Betaproteobacteria</taxon>
        <taxon>Burkholderiales</taxon>
        <taxon>Oxalobacteraceae</taxon>
        <taxon>Telluria group</taxon>
        <taxon>Pseudoduganella</taxon>
    </lineage>
</organism>
<keyword evidence="4" id="KW-0812">Transmembrane</keyword>
<evidence type="ECO:0000313" key="8">
    <source>
        <dbReference type="Proteomes" id="UP000315112"/>
    </source>
</evidence>
<dbReference type="InterPro" id="IPR001505">
    <property type="entry name" value="Copper_CuA"/>
</dbReference>
<dbReference type="SUPFAM" id="SSF49503">
    <property type="entry name" value="Cupredoxins"/>
    <property type="match status" value="1"/>
</dbReference>
<evidence type="ECO:0000256" key="2">
    <source>
        <dbReference type="ARBA" id="ARBA00022723"/>
    </source>
</evidence>
<keyword evidence="4" id="KW-0472">Membrane</keyword>
<dbReference type="InterPro" id="IPR002429">
    <property type="entry name" value="CcO_II-like_C"/>
</dbReference>
<evidence type="ECO:0000256" key="1">
    <source>
        <dbReference type="ARBA" id="ARBA00004418"/>
    </source>
</evidence>
<dbReference type="GO" id="GO:0016020">
    <property type="term" value="C:membrane"/>
    <property type="evidence" value="ECO:0007669"/>
    <property type="project" value="InterPro"/>
</dbReference>
<feature type="transmembrane region" description="Helical" evidence="4">
    <location>
        <begin position="22"/>
        <end position="42"/>
    </location>
</feature>
<dbReference type="GO" id="GO:0004129">
    <property type="term" value="F:cytochrome-c oxidase activity"/>
    <property type="evidence" value="ECO:0007669"/>
    <property type="project" value="InterPro"/>
</dbReference>
<evidence type="ECO:0000313" key="9">
    <source>
        <dbReference type="Proteomes" id="UP000437862"/>
    </source>
</evidence>
<keyword evidence="3" id="KW-0186">Copper</keyword>
<comment type="subcellular location">
    <subcellularLocation>
        <location evidence="1">Periplasm</location>
    </subcellularLocation>
</comment>
<dbReference type="Proteomes" id="UP000315112">
    <property type="component" value="Unassembled WGS sequence"/>
</dbReference>
<dbReference type="InterPro" id="IPR051403">
    <property type="entry name" value="NosZ/Cyto_c_oxidase_sub2"/>
</dbReference>
<evidence type="ECO:0000256" key="4">
    <source>
        <dbReference type="SAM" id="Phobius"/>
    </source>
</evidence>
<keyword evidence="9" id="KW-1185">Reference proteome</keyword>
<dbReference type="AlphaFoldDB" id="A0A562PVC5"/>
<evidence type="ECO:0000259" key="5">
    <source>
        <dbReference type="PROSITE" id="PS50857"/>
    </source>
</evidence>
<accession>A0A562PVC5</accession>
<evidence type="ECO:0000256" key="3">
    <source>
        <dbReference type="ARBA" id="ARBA00023008"/>
    </source>
</evidence>
<sequence length="189" mass="20479">MAAANQGAHDAHATAARAEARWAWIVGAIILFLTGMVAYMSIHWALMPPTRMETIDPATLHLSGEFVESNLGTAREADGSVTVRLLASQYAFTPQCLLVPKDTPVRIRATSSDVVHGFSVAHTNVNMMLAPGYISNFATRFKDSGEFLMPCHEFCGIGHAAMWARVKVVEQNEFARAMAANGRASCVAR</sequence>
<dbReference type="GO" id="GO:0042597">
    <property type="term" value="C:periplasmic space"/>
    <property type="evidence" value="ECO:0007669"/>
    <property type="project" value="UniProtKB-SubCell"/>
</dbReference>
<evidence type="ECO:0000313" key="7">
    <source>
        <dbReference type="EMBL" id="TWI48369.1"/>
    </source>
</evidence>